<dbReference type="InterPro" id="IPR012338">
    <property type="entry name" value="Beta-lactam/transpept-like"/>
</dbReference>
<accession>A0A6G4V735</accession>
<sequence length="379" mass="40833">MPDQSAVDHSLVAPETVSVDPHRLDVLLRRIRLEVEHGPLPSAQVAVARGGRLVAYETWGDAGPDTRYILQSVGRSIVAGAVWKLMGDGLLDVDEQVAAIIPEFAPNGKETVTVEQVLTHTAGFPFAPLGYPKMLEREQRLAAFGRWRLDYPPGSRFQFHLTSAAWLIAEITERRTGLSFADYLRERIVRPLGLTSIELGVPVDRQPGTVAPMTATDRTDDDQEPDPWGPWYLSDPRVLAAGEPSHALVATAADVALYFQALQHSGLWKPEAVAEGTRIRLTEHPYGDQLYGGGGGRRTSMGLFVTVAGPDAGSQLPSTGSPSLFGSAGAAYQLGFMDPETGLSFALLSNGYPLAGYDHSRRGTALLTNIANLAADLVD</sequence>
<proteinExistence type="predicted"/>
<dbReference type="PANTHER" id="PTHR43283:SF18">
    <property type="match status" value="1"/>
</dbReference>
<evidence type="ECO:0000256" key="1">
    <source>
        <dbReference type="SAM" id="MobiDB-lite"/>
    </source>
</evidence>
<dbReference type="Gene3D" id="3.40.710.10">
    <property type="entry name" value="DD-peptidase/beta-lactamase superfamily"/>
    <property type="match status" value="1"/>
</dbReference>
<dbReference type="InterPro" id="IPR050789">
    <property type="entry name" value="Diverse_Enzym_Activities"/>
</dbReference>
<dbReference type="RefSeq" id="WP_165261106.1">
    <property type="nucleotide sequence ID" value="NZ_JAAKZY010000058.1"/>
</dbReference>
<dbReference type="EMBL" id="JAAKZY010000058">
    <property type="protein sequence ID" value="NGO09791.1"/>
    <property type="molecule type" value="Genomic_DNA"/>
</dbReference>
<feature type="domain" description="Beta-lactamase-related" evidence="2">
    <location>
        <begin position="35"/>
        <end position="366"/>
    </location>
</feature>
<dbReference type="InterPro" id="IPR001466">
    <property type="entry name" value="Beta-lactam-related"/>
</dbReference>
<evidence type="ECO:0000313" key="3">
    <source>
        <dbReference type="EMBL" id="NGO09791.1"/>
    </source>
</evidence>
<reference evidence="3 4" key="1">
    <citation type="submission" date="2020-02" db="EMBL/GenBank/DDBJ databases">
        <title>Whole-genome analyses of novel actinobacteria.</title>
        <authorList>
            <person name="Sahin N."/>
            <person name="Gencbay T."/>
        </authorList>
    </citation>
    <scope>NUCLEOTIDE SEQUENCE [LARGE SCALE GENOMIC DNA]</scope>
    <source>
        <strain evidence="3 4">HC44</strain>
    </source>
</reference>
<evidence type="ECO:0000313" key="4">
    <source>
        <dbReference type="Proteomes" id="UP000472335"/>
    </source>
</evidence>
<dbReference type="SUPFAM" id="SSF56601">
    <property type="entry name" value="beta-lactamase/transpeptidase-like"/>
    <property type="match status" value="1"/>
</dbReference>
<protein>
    <submittedName>
        <fullName evidence="3">Beta-lactamase family protein</fullName>
    </submittedName>
</protein>
<feature type="region of interest" description="Disordered" evidence="1">
    <location>
        <begin position="205"/>
        <end position="227"/>
    </location>
</feature>
<dbReference type="AlphaFoldDB" id="A0A6G4V735"/>
<evidence type="ECO:0000259" key="2">
    <source>
        <dbReference type="Pfam" id="PF00144"/>
    </source>
</evidence>
<dbReference type="Pfam" id="PF00144">
    <property type="entry name" value="Beta-lactamase"/>
    <property type="match status" value="1"/>
</dbReference>
<gene>
    <name evidence="3" type="ORF">G5C60_19840</name>
</gene>
<dbReference type="Proteomes" id="UP000472335">
    <property type="component" value="Unassembled WGS sequence"/>
</dbReference>
<name>A0A6G4V735_9ACTN</name>
<comment type="caution">
    <text evidence="3">The sequence shown here is derived from an EMBL/GenBank/DDBJ whole genome shotgun (WGS) entry which is preliminary data.</text>
</comment>
<keyword evidence="4" id="KW-1185">Reference proteome</keyword>
<dbReference type="PANTHER" id="PTHR43283">
    <property type="entry name" value="BETA-LACTAMASE-RELATED"/>
    <property type="match status" value="1"/>
</dbReference>
<organism evidence="3 4">
    <name type="scientific">Streptomyces scabichelini</name>
    <dbReference type="NCBI Taxonomy" id="2711217"/>
    <lineage>
        <taxon>Bacteria</taxon>
        <taxon>Bacillati</taxon>
        <taxon>Actinomycetota</taxon>
        <taxon>Actinomycetes</taxon>
        <taxon>Kitasatosporales</taxon>
        <taxon>Streptomycetaceae</taxon>
        <taxon>Streptomyces</taxon>
    </lineage>
</organism>